<reference evidence="1 2" key="1">
    <citation type="submission" date="2017-09" db="EMBL/GenBank/DDBJ databases">
        <title>Depth-based differentiation of microbial function through sediment-hosted aquifers and enrichment of novel symbionts in the deep terrestrial subsurface.</title>
        <authorList>
            <person name="Probst A.J."/>
            <person name="Ladd B."/>
            <person name="Jarett J.K."/>
            <person name="Geller-Mcgrath D.E."/>
            <person name="Sieber C.M."/>
            <person name="Emerson J.B."/>
            <person name="Anantharaman K."/>
            <person name="Thomas B.C."/>
            <person name="Malmstrom R."/>
            <person name="Stieglmeier M."/>
            <person name="Klingl A."/>
            <person name="Woyke T."/>
            <person name="Ryan C.M."/>
            <person name="Banfield J.F."/>
        </authorList>
    </citation>
    <scope>NUCLEOTIDE SEQUENCE [LARGE SCALE GENOMIC DNA]</scope>
    <source>
        <strain evidence="1">CG17_big_fil_post_rev_8_21_14_2_50_48_46</strain>
    </source>
</reference>
<gene>
    <name evidence="1" type="ORF">COW36_17125</name>
</gene>
<dbReference type="Proteomes" id="UP000231019">
    <property type="component" value="Unassembled WGS sequence"/>
</dbReference>
<accession>A0A2M7G2C9</accession>
<evidence type="ECO:0000313" key="2">
    <source>
        <dbReference type="Proteomes" id="UP000231019"/>
    </source>
</evidence>
<proteinExistence type="predicted"/>
<name>A0A2M7G2C9_9BACT</name>
<dbReference type="EMBL" id="PFFQ01000052">
    <property type="protein sequence ID" value="PIW15524.1"/>
    <property type="molecule type" value="Genomic_DNA"/>
</dbReference>
<comment type="caution">
    <text evidence="1">The sequence shown here is derived from an EMBL/GenBank/DDBJ whole genome shotgun (WGS) entry which is preliminary data.</text>
</comment>
<dbReference type="AlphaFoldDB" id="A0A2M7G2C9"/>
<sequence length="91" mass="9839">MTPDKWVISGCDLPQAVEMIGQPIHMIHFSWGGVGFGIGGGGPALENPADEDCKDKQQAEAGRSLWVSNVLVPSSKIGLRMSVDRFMQEIL</sequence>
<organism evidence="1 2">
    <name type="scientific">bacterium (Candidatus Blackallbacteria) CG17_big_fil_post_rev_8_21_14_2_50_48_46</name>
    <dbReference type="NCBI Taxonomy" id="2014261"/>
    <lineage>
        <taxon>Bacteria</taxon>
        <taxon>Candidatus Blackallbacteria</taxon>
    </lineage>
</organism>
<evidence type="ECO:0000313" key="1">
    <source>
        <dbReference type="EMBL" id="PIW15524.1"/>
    </source>
</evidence>
<protein>
    <submittedName>
        <fullName evidence="1">Uncharacterized protein</fullName>
    </submittedName>
</protein>